<reference evidence="4" key="1">
    <citation type="submission" date="2017-02" db="UniProtKB">
        <authorList>
            <consortium name="WormBaseParasite"/>
        </authorList>
    </citation>
    <scope>IDENTIFICATION</scope>
</reference>
<organism evidence="4">
    <name type="scientific">Thelazia callipaeda</name>
    <name type="common">Oriental eyeworm</name>
    <name type="synonym">Parasitic nematode</name>
    <dbReference type="NCBI Taxonomy" id="103827"/>
    <lineage>
        <taxon>Eukaryota</taxon>
        <taxon>Metazoa</taxon>
        <taxon>Ecdysozoa</taxon>
        <taxon>Nematoda</taxon>
        <taxon>Chromadorea</taxon>
        <taxon>Rhabditida</taxon>
        <taxon>Spirurina</taxon>
        <taxon>Spiruromorpha</taxon>
        <taxon>Thelazioidea</taxon>
        <taxon>Thelaziidae</taxon>
        <taxon>Thelazia</taxon>
    </lineage>
</organism>
<feature type="region of interest" description="Disordered" evidence="1">
    <location>
        <begin position="45"/>
        <end position="69"/>
    </location>
</feature>
<proteinExistence type="predicted"/>
<feature type="compositionally biased region" description="Acidic residues" evidence="1">
    <location>
        <begin position="51"/>
        <end position="60"/>
    </location>
</feature>
<dbReference type="WBParaSite" id="TCLT_0000946601-mRNA-1">
    <property type="protein sequence ID" value="TCLT_0000946601-mRNA-1"/>
    <property type="gene ID" value="TCLT_0000946601"/>
</dbReference>
<evidence type="ECO:0000313" key="3">
    <source>
        <dbReference type="Proteomes" id="UP000276776"/>
    </source>
</evidence>
<feature type="region of interest" description="Disordered" evidence="1">
    <location>
        <begin position="1"/>
        <end position="24"/>
    </location>
</feature>
<name>A0A0N5D8N0_THECL</name>
<protein>
    <submittedName>
        <fullName evidence="4">Transmembrane protein</fullName>
    </submittedName>
</protein>
<sequence length="115" mass="13132">MEGMERKGKEGKGREGNRRKEEGKECVLAAATHLNERHSERLVLRSQNDNCAEEEEASEEREEKKGTFSTERFHPITVLDAAHSITFTCFHPPLAFVVFTKALSRTILVCARDYH</sequence>
<dbReference type="EMBL" id="UYYF01004801">
    <property type="protein sequence ID" value="VDN07086.1"/>
    <property type="molecule type" value="Genomic_DNA"/>
</dbReference>
<evidence type="ECO:0000313" key="2">
    <source>
        <dbReference type="EMBL" id="VDN07086.1"/>
    </source>
</evidence>
<reference evidence="2 3" key="2">
    <citation type="submission" date="2018-11" db="EMBL/GenBank/DDBJ databases">
        <authorList>
            <consortium name="Pathogen Informatics"/>
        </authorList>
    </citation>
    <scope>NUCLEOTIDE SEQUENCE [LARGE SCALE GENOMIC DNA]</scope>
</reference>
<keyword evidence="3" id="KW-1185">Reference proteome</keyword>
<gene>
    <name evidence="2" type="ORF">TCLT_LOCUS9455</name>
</gene>
<evidence type="ECO:0000313" key="4">
    <source>
        <dbReference type="WBParaSite" id="TCLT_0000946601-mRNA-1"/>
    </source>
</evidence>
<evidence type="ECO:0000256" key="1">
    <source>
        <dbReference type="SAM" id="MobiDB-lite"/>
    </source>
</evidence>
<dbReference type="AlphaFoldDB" id="A0A0N5D8N0"/>
<accession>A0A0N5D8N0</accession>
<dbReference type="Proteomes" id="UP000276776">
    <property type="component" value="Unassembled WGS sequence"/>
</dbReference>